<name>A0AAI9FVT0_STEMA</name>
<dbReference type="AlphaFoldDB" id="A0AAI9FVT0"/>
<gene>
    <name evidence="2" type="ORF">QEG23_003147</name>
</gene>
<proteinExistence type="predicted"/>
<evidence type="ECO:0000313" key="2">
    <source>
        <dbReference type="EMBL" id="EKT4093612.1"/>
    </source>
</evidence>
<feature type="region of interest" description="Disordered" evidence="1">
    <location>
        <begin position="36"/>
        <end position="61"/>
    </location>
</feature>
<reference evidence="2" key="1">
    <citation type="submission" date="2022-07" db="EMBL/GenBank/DDBJ databases">
        <authorList>
            <consortium name="DAFM: The Division of Animal and Food Microbiology"/>
        </authorList>
    </citation>
    <scope>NUCLEOTIDE SEQUENCE</scope>
    <source>
        <strain evidence="2">19MO01SH01-2</strain>
    </source>
</reference>
<organism evidence="2 3">
    <name type="scientific">Stenotrophomonas maltophilia</name>
    <name type="common">Pseudomonas maltophilia</name>
    <name type="synonym">Xanthomonas maltophilia</name>
    <dbReference type="NCBI Taxonomy" id="40324"/>
    <lineage>
        <taxon>Bacteria</taxon>
        <taxon>Pseudomonadati</taxon>
        <taxon>Pseudomonadota</taxon>
        <taxon>Gammaproteobacteria</taxon>
        <taxon>Lysobacterales</taxon>
        <taxon>Lysobacteraceae</taxon>
        <taxon>Stenotrophomonas</taxon>
        <taxon>Stenotrophomonas maltophilia group</taxon>
    </lineage>
</organism>
<sequence>MAQPHIMERGKGIMVCAALLVLVAGLTWKGLQAGTHSVPEASDSQSEPGRAPPSQSPHPAARLNRADADYQTAVWLLPRAQELASRSDAGDAEASYELSLIYGECVSFFDPTQDEPTGMPPDRRPALYRSGAWLSQRCDGIDRQDAGEASFRYRRRAAEQGHFAAQIIERYFGGMLQGASRPSTDEQVSIIEKALARNDGQAYLALSEGLSYDPGGVHEALAPYPAGTDVDAAAWMLAACDAGVPCGADSVLLHELCGTASLCGEDSVEAALGLKLSPEELVVARQQADALAIRSRDLRGRR</sequence>
<comment type="caution">
    <text evidence="2">The sequence shown here is derived from an EMBL/GenBank/DDBJ whole genome shotgun (WGS) entry which is preliminary data.</text>
</comment>
<evidence type="ECO:0000256" key="1">
    <source>
        <dbReference type="SAM" id="MobiDB-lite"/>
    </source>
</evidence>
<protein>
    <submittedName>
        <fullName evidence="2">Uncharacterized protein</fullName>
    </submittedName>
</protein>
<evidence type="ECO:0000313" key="3">
    <source>
        <dbReference type="Proteomes" id="UP001218208"/>
    </source>
</evidence>
<dbReference type="EMBL" id="ABLOJW010000017">
    <property type="protein sequence ID" value="EKT4093612.1"/>
    <property type="molecule type" value="Genomic_DNA"/>
</dbReference>
<dbReference type="RefSeq" id="WP_162622010.1">
    <property type="nucleotide sequence ID" value="NZ_CP029773.1"/>
</dbReference>
<dbReference type="Proteomes" id="UP001218208">
    <property type="component" value="Unassembled WGS sequence"/>
</dbReference>
<accession>A0AAI9FVT0</accession>